<evidence type="ECO:0000313" key="9">
    <source>
        <dbReference type="EMBL" id="GEP96275.1"/>
    </source>
</evidence>
<comment type="subcellular location">
    <subcellularLocation>
        <location evidence="1 7">Cell membrane</location>
        <topology evidence="1 7">Multi-pass membrane protein</topology>
    </subcellularLocation>
</comment>
<feature type="transmembrane region" description="Helical" evidence="7">
    <location>
        <begin position="185"/>
        <end position="206"/>
    </location>
</feature>
<dbReference type="PANTHER" id="PTHR30353">
    <property type="entry name" value="INNER MEMBRANE PROTEIN DEDA-RELATED"/>
    <property type="match status" value="1"/>
</dbReference>
<protein>
    <submittedName>
        <fullName evidence="9">Alkaline phosphatase</fullName>
    </submittedName>
</protein>
<evidence type="ECO:0000313" key="10">
    <source>
        <dbReference type="Proteomes" id="UP000321436"/>
    </source>
</evidence>
<evidence type="ECO:0000256" key="5">
    <source>
        <dbReference type="ARBA" id="ARBA00022989"/>
    </source>
</evidence>
<evidence type="ECO:0000256" key="6">
    <source>
        <dbReference type="ARBA" id="ARBA00023136"/>
    </source>
</evidence>
<keyword evidence="5 7" id="KW-1133">Transmembrane helix</keyword>
<feature type="transmembrane region" description="Helical" evidence="7">
    <location>
        <begin position="62"/>
        <end position="89"/>
    </location>
</feature>
<evidence type="ECO:0000256" key="1">
    <source>
        <dbReference type="ARBA" id="ARBA00004651"/>
    </source>
</evidence>
<evidence type="ECO:0000256" key="3">
    <source>
        <dbReference type="ARBA" id="ARBA00022475"/>
    </source>
</evidence>
<feature type="transmembrane region" description="Helical" evidence="7">
    <location>
        <begin position="152"/>
        <end position="173"/>
    </location>
</feature>
<dbReference type="InterPro" id="IPR032818">
    <property type="entry name" value="DedA-like"/>
</dbReference>
<keyword evidence="10" id="KW-1185">Reference proteome</keyword>
<comment type="caution">
    <text evidence="9">The sequence shown here is derived from an EMBL/GenBank/DDBJ whole genome shotgun (WGS) entry which is preliminary data.</text>
</comment>
<dbReference type="OrthoDB" id="9813426at2"/>
<keyword evidence="4 7" id="KW-0812">Transmembrane</keyword>
<keyword evidence="6 7" id="KW-0472">Membrane</keyword>
<name>A0A512RKP5_9BACT</name>
<evidence type="ECO:0000256" key="4">
    <source>
        <dbReference type="ARBA" id="ARBA00022692"/>
    </source>
</evidence>
<organism evidence="9 10">
    <name type="scientific">Chitinophaga cymbidii</name>
    <dbReference type="NCBI Taxonomy" id="1096750"/>
    <lineage>
        <taxon>Bacteria</taxon>
        <taxon>Pseudomonadati</taxon>
        <taxon>Bacteroidota</taxon>
        <taxon>Chitinophagia</taxon>
        <taxon>Chitinophagales</taxon>
        <taxon>Chitinophagaceae</taxon>
        <taxon>Chitinophaga</taxon>
    </lineage>
</organism>
<accession>A0A512RKP5</accession>
<dbReference type="Pfam" id="PF09335">
    <property type="entry name" value="VTT_dom"/>
    <property type="match status" value="1"/>
</dbReference>
<reference evidence="9 10" key="1">
    <citation type="submission" date="2019-07" db="EMBL/GenBank/DDBJ databases">
        <title>Whole genome shotgun sequence of Chitinophaga cymbidii NBRC 109752.</title>
        <authorList>
            <person name="Hosoyama A."/>
            <person name="Uohara A."/>
            <person name="Ohji S."/>
            <person name="Ichikawa N."/>
        </authorList>
    </citation>
    <scope>NUCLEOTIDE SEQUENCE [LARGE SCALE GENOMIC DNA]</scope>
    <source>
        <strain evidence="9 10">NBRC 109752</strain>
    </source>
</reference>
<evidence type="ECO:0000256" key="2">
    <source>
        <dbReference type="ARBA" id="ARBA00010792"/>
    </source>
</evidence>
<evidence type="ECO:0000256" key="7">
    <source>
        <dbReference type="RuleBase" id="RU367016"/>
    </source>
</evidence>
<dbReference type="PANTHER" id="PTHR30353:SF0">
    <property type="entry name" value="TRANSMEMBRANE PROTEIN"/>
    <property type="match status" value="1"/>
</dbReference>
<dbReference type="EMBL" id="BKAU01000002">
    <property type="protein sequence ID" value="GEP96275.1"/>
    <property type="molecule type" value="Genomic_DNA"/>
</dbReference>
<feature type="transmembrane region" description="Helical" evidence="7">
    <location>
        <begin position="21"/>
        <end position="42"/>
    </location>
</feature>
<evidence type="ECO:0000259" key="8">
    <source>
        <dbReference type="Pfam" id="PF09335"/>
    </source>
</evidence>
<proteinExistence type="inferred from homology"/>
<gene>
    <name evidence="9" type="ORF">CCY01nite_25350</name>
</gene>
<sequence>MDQIIEFFKHLINPQWIIDHGGLYLILAIIFAETGLFVGFFLPGDSLLFIAGIYGELLSESFFNMPFVVIMTMIALTGVIGNMVGFWFGKKSGPLLFKKKDTFLFRKKHLWQAKEFYDKYGGGAIFIARFLPVVRTFAPIVAGIVGMERKKFMFWNIVGSFSWVFSMMLAGHYLDKAFPNLKNHLEWIIIIIIVITTLPVAIKVIFGKTTIHAHFDEYGNPIEKPVVEEAAEEEKKS</sequence>
<comment type="similarity">
    <text evidence="2 7">Belongs to the DedA family.</text>
</comment>
<dbReference type="InterPro" id="IPR032816">
    <property type="entry name" value="VTT_dom"/>
</dbReference>
<keyword evidence="3 7" id="KW-1003">Cell membrane</keyword>
<dbReference type="GO" id="GO:0005886">
    <property type="term" value="C:plasma membrane"/>
    <property type="evidence" value="ECO:0007669"/>
    <property type="project" value="UniProtKB-SubCell"/>
</dbReference>
<dbReference type="RefSeq" id="WP_146862009.1">
    <property type="nucleotide sequence ID" value="NZ_BKAU01000002.1"/>
</dbReference>
<dbReference type="Proteomes" id="UP000321436">
    <property type="component" value="Unassembled WGS sequence"/>
</dbReference>
<dbReference type="AlphaFoldDB" id="A0A512RKP5"/>
<feature type="domain" description="VTT" evidence="8">
    <location>
        <begin position="43"/>
        <end position="172"/>
    </location>
</feature>